<proteinExistence type="predicted"/>
<dbReference type="InterPro" id="IPR025392">
    <property type="entry name" value="DUF4124"/>
</dbReference>
<dbReference type="RefSeq" id="WP_306390119.1">
    <property type="nucleotide sequence ID" value="NZ_JAVCAP010000022.1"/>
</dbReference>
<gene>
    <name evidence="3" type="ORF">Q9291_11115</name>
</gene>
<dbReference type="Pfam" id="PF13511">
    <property type="entry name" value="DUF4124"/>
    <property type="match status" value="1"/>
</dbReference>
<keyword evidence="4" id="KW-1185">Reference proteome</keyword>
<accession>A0ABT9JV05</accession>
<feature type="domain" description="DUF4124" evidence="2">
    <location>
        <begin position="18"/>
        <end position="47"/>
    </location>
</feature>
<comment type="caution">
    <text evidence="3">The sequence shown here is derived from an EMBL/GenBank/DDBJ whole genome shotgun (WGS) entry which is preliminary data.</text>
</comment>
<evidence type="ECO:0000313" key="4">
    <source>
        <dbReference type="Proteomes" id="UP001225906"/>
    </source>
</evidence>
<evidence type="ECO:0000256" key="1">
    <source>
        <dbReference type="SAM" id="MobiDB-lite"/>
    </source>
</evidence>
<protein>
    <submittedName>
        <fullName evidence="3">DUF4124 domain-containing protein</fullName>
    </submittedName>
</protein>
<sequence>MDAMQSGICKYILMLGVCAWSCAAGAEIYKWRDAHGVMNYSDTPPPAELLPAQKTKPVVVPTDWPLTRADTYRPGDSTSEAQKKPSDTKPVRDATNAAANEQSEAVEALKAMQEKTKAQNCASARTNYRNYAIGGRMQNVNENGEKEFMSDQQIQEGLVRAQQQIEENCPPE</sequence>
<evidence type="ECO:0000259" key="2">
    <source>
        <dbReference type="Pfam" id="PF13511"/>
    </source>
</evidence>
<reference evidence="4" key="1">
    <citation type="journal article" date="2019" name="Int. J. Syst. Evol. Microbiol.">
        <title>The Global Catalogue of Microorganisms (GCM) 10K type strain sequencing project: providing services to taxonomists for standard genome sequencing and annotation.</title>
        <authorList>
            <consortium name="The Broad Institute Genomics Platform"/>
            <consortium name="The Broad Institute Genome Sequencing Center for Infectious Disease"/>
            <person name="Wu L."/>
            <person name="Ma J."/>
        </authorList>
    </citation>
    <scope>NUCLEOTIDE SEQUENCE [LARGE SCALE GENOMIC DNA]</scope>
    <source>
        <strain evidence="4">VKM B-3159</strain>
    </source>
</reference>
<dbReference type="EMBL" id="JAVCAP010000022">
    <property type="protein sequence ID" value="MDP8568398.1"/>
    <property type="molecule type" value="Genomic_DNA"/>
</dbReference>
<organism evidence="3 4">
    <name type="scientific">Methylophilus aquaticus</name>
    <dbReference type="NCBI Taxonomy" id="1971610"/>
    <lineage>
        <taxon>Bacteria</taxon>
        <taxon>Pseudomonadati</taxon>
        <taxon>Pseudomonadota</taxon>
        <taxon>Betaproteobacteria</taxon>
        <taxon>Nitrosomonadales</taxon>
        <taxon>Methylophilaceae</taxon>
        <taxon>Methylophilus</taxon>
    </lineage>
</organism>
<evidence type="ECO:0000313" key="3">
    <source>
        <dbReference type="EMBL" id="MDP8568398.1"/>
    </source>
</evidence>
<dbReference type="Proteomes" id="UP001225906">
    <property type="component" value="Unassembled WGS sequence"/>
</dbReference>
<name>A0ABT9JV05_9PROT</name>
<feature type="compositionally biased region" description="Basic and acidic residues" evidence="1">
    <location>
        <begin position="81"/>
        <end position="92"/>
    </location>
</feature>
<feature type="region of interest" description="Disordered" evidence="1">
    <location>
        <begin position="62"/>
        <end position="101"/>
    </location>
</feature>